<feature type="transmembrane region" description="Helical" evidence="19">
    <location>
        <begin position="159"/>
        <end position="177"/>
    </location>
</feature>
<evidence type="ECO:0000256" key="1">
    <source>
        <dbReference type="ARBA" id="ARBA00001698"/>
    </source>
</evidence>
<evidence type="ECO:0000256" key="3">
    <source>
        <dbReference type="ARBA" id="ARBA00005119"/>
    </source>
</evidence>
<dbReference type="OrthoDB" id="9799199at2"/>
<comment type="pathway">
    <text evidence="4">Lipid metabolism.</text>
</comment>
<evidence type="ECO:0000256" key="10">
    <source>
        <dbReference type="ARBA" id="ARBA00022679"/>
    </source>
</evidence>
<keyword evidence="16" id="KW-0594">Phospholipid biosynthesis</keyword>
<accession>A0A2P8R406</accession>
<organism evidence="20 21">
    <name type="scientific">Campylobacter blaseri</name>
    <dbReference type="NCBI Taxonomy" id="2042961"/>
    <lineage>
        <taxon>Bacteria</taxon>
        <taxon>Pseudomonadati</taxon>
        <taxon>Campylobacterota</taxon>
        <taxon>Epsilonproteobacteria</taxon>
        <taxon>Campylobacterales</taxon>
        <taxon>Campylobacteraceae</taxon>
        <taxon>Campylobacter</taxon>
    </lineage>
</organism>
<evidence type="ECO:0000313" key="20">
    <source>
        <dbReference type="EMBL" id="PSM53203.1"/>
    </source>
</evidence>
<dbReference type="Proteomes" id="UP000240535">
    <property type="component" value="Unassembled WGS sequence"/>
</dbReference>
<dbReference type="InterPro" id="IPR000374">
    <property type="entry name" value="PC_trans"/>
</dbReference>
<evidence type="ECO:0000256" key="19">
    <source>
        <dbReference type="SAM" id="Phobius"/>
    </source>
</evidence>
<keyword evidence="8" id="KW-1003">Cell membrane</keyword>
<evidence type="ECO:0000256" key="14">
    <source>
        <dbReference type="ARBA" id="ARBA00023098"/>
    </source>
</evidence>
<protein>
    <recommendedName>
        <fullName evidence="7 18">Phosphatidate cytidylyltransferase</fullName>
        <ecNumber evidence="6 18">2.7.7.41</ecNumber>
    </recommendedName>
</protein>
<comment type="catalytic activity">
    <reaction evidence="1 18">
        <text>a 1,2-diacyl-sn-glycero-3-phosphate + CTP + H(+) = a CDP-1,2-diacyl-sn-glycerol + diphosphate</text>
        <dbReference type="Rhea" id="RHEA:16229"/>
        <dbReference type="ChEBI" id="CHEBI:15378"/>
        <dbReference type="ChEBI" id="CHEBI:33019"/>
        <dbReference type="ChEBI" id="CHEBI:37563"/>
        <dbReference type="ChEBI" id="CHEBI:58332"/>
        <dbReference type="ChEBI" id="CHEBI:58608"/>
        <dbReference type="EC" id="2.7.7.41"/>
    </reaction>
</comment>
<feature type="transmembrane region" description="Helical" evidence="19">
    <location>
        <begin position="51"/>
        <end position="68"/>
    </location>
</feature>
<dbReference type="PANTHER" id="PTHR46382:SF1">
    <property type="entry name" value="PHOSPHATIDATE CYTIDYLYLTRANSFERASE"/>
    <property type="match status" value="1"/>
</dbReference>
<comment type="subcellular location">
    <subcellularLocation>
        <location evidence="2">Cell membrane</location>
        <topology evidence="2">Multi-pass membrane protein</topology>
    </subcellularLocation>
</comment>
<dbReference type="GO" id="GO:0004605">
    <property type="term" value="F:phosphatidate cytidylyltransferase activity"/>
    <property type="evidence" value="ECO:0007669"/>
    <property type="project" value="UniProtKB-EC"/>
</dbReference>
<dbReference type="PANTHER" id="PTHR46382">
    <property type="entry name" value="PHOSPHATIDATE CYTIDYLYLTRANSFERASE"/>
    <property type="match status" value="1"/>
</dbReference>
<proteinExistence type="inferred from homology"/>
<reference evidence="21" key="1">
    <citation type="submission" date="2017-10" db="EMBL/GenBank/DDBJ databases">
        <title>Campylobacter species from seals.</title>
        <authorList>
            <person name="Gilbert M.J."/>
            <person name="Zomer A.L."/>
            <person name="Timmerman A.J."/>
            <person name="Duim B."/>
            <person name="Wagenaar J.A."/>
        </authorList>
    </citation>
    <scope>NUCLEOTIDE SEQUENCE [LARGE SCALE GENOMIC DNA]</scope>
    <source>
        <strain evidence="21">17S00004-5</strain>
    </source>
</reference>
<comment type="pathway">
    <text evidence="3 18">Phospholipid metabolism; CDP-diacylglycerol biosynthesis; CDP-diacylglycerol from sn-glycerol 3-phosphate: step 3/3.</text>
</comment>
<evidence type="ECO:0000256" key="13">
    <source>
        <dbReference type="ARBA" id="ARBA00022989"/>
    </source>
</evidence>
<keyword evidence="9" id="KW-0444">Lipid biosynthesis</keyword>
<keyword evidence="21" id="KW-1185">Reference proteome</keyword>
<evidence type="ECO:0000256" key="12">
    <source>
        <dbReference type="ARBA" id="ARBA00022695"/>
    </source>
</evidence>
<evidence type="ECO:0000256" key="4">
    <source>
        <dbReference type="ARBA" id="ARBA00005189"/>
    </source>
</evidence>
<dbReference type="AlphaFoldDB" id="A0A2P8R406"/>
<evidence type="ECO:0000256" key="9">
    <source>
        <dbReference type="ARBA" id="ARBA00022516"/>
    </source>
</evidence>
<evidence type="ECO:0000256" key="7">
    <source>
        <dbReference type="ARBA" id="ARBA00019373"/>
    </source>
</evidence>
<evidence type="ECO:0000256" key="17">
    <source>
        <dbReference type="ARBA" id="ARBA00023264"/>
    </source>
</evidence>
<feature type="transmembrane region" description="Helical" evidence="19">
    <location>
        <begin position="12"/>
        <end position="39"/>
    </location>
</feature>
<evidence type="ECO:0000313" key="21">
    <source>
        <dbReference type="Proteomes" id="UP000240535"/>
    </source>
</evidence>
<keyword evidence="11 18" id="KW-0812">Transmembrane</keyword>
<keyword evidence="12 18" id="KW-0548">Nucleotidyltransferase</keyword>
<dbReference type="GO" id="GO:0016024">
    <property type="term" value="P:CDP-diacylglycerol biosynthetic process"/>
    <property type="evidence" value="ECO:0007669"/>
    <property type="project" value="UniProtKB-UniPathway"/>
</dbReference>
<keyword evidence="15 19" id="KW-0472">Membrane</keyword>
<dbReference type="EC" id="2.7.7.41" evidence="6 18"/>
<gene>
    <name evidence="20" type="ORF">CQ405_01250</name>
</gene>
<keyword evidence="13 19" id="KW-1133">Transmembrane helix</keyword>
<dbReference type="EMBL" id="PDHH01000001">
    <property type="protein sequence ID" value="PSM53203.1"/>
    <property type="molecule type" value="Genomic_DNA"/>
</dbReference>
<sequence length="248" mass="27527">MEARLKTAGIMILALLVLVFLDIWLLNVLVFAAILAIAFSESLLLFKVEKWELIIVAMVSFVLFLPFAGSFEGTYKFIMFLILFIASYLALMNRQNWESILPFLYPVAPIFIMFSIYNTLGISCLVFVIAIVVATDSGAYFIGKMFGRYRFTPTSPNKTIEGVLGGILCGVVLGFLYNKNFIDGNVFSIWSIILISISSVFGDLFESYLKRKAGVKDSGTLFPGHGGVLDRVDGLLFASMVLSLVVTW</sequence>
<comment type="similarity">
    <text evidence="5 18">Belongs to the CDS family.</text>
</comment>
<dbReference type="GO" id="GO:0005886">
    <property type="term" value="C:plasma membrane"/>
    <property type="evidence" value="ECO:0007669"/>
    <property type="project" value="UniProtKB-SubCell"/>
</dbReference>
<keyword evidence="14" id="KW-0443">Lipid metabolism</keyword>
<dbReference type="PROSITE" id="PS01315">
    <property type="entry name" value="CDS"/>
    <property type="match status" value="1"/>
</dbReference>
<dbReference type="UniPathway" id="UPA00557">
    <property type="reaction ID" value="UER00614"/>
</dbReference>
<name>A0A2P8R406_9BACT</name>
<keyword evidence="10 18" id="KW-0808">Transferase</keyword>
<evidence type="ECO:0000256" key="6">
    <source>
        <dbReference type="ARBA" id="ARBA00012487"/>
    </source>
</evidence>
<evidence type="ECO:0000256" key="8">
    <source>
        <dbReference type="ARBA" id="ARBA00022475"/>
    </source>
</evidence>
<evidence type="ECO:0000256" key="16">
    <source>
        <dbReference type="ARBA" id="ARBA00023209"/>
    </source>
</evidence>
<keyword evidence="17" id="KW-1208">Phospholipid metabolism</keyword>
<dbReference type="RefSeq" id="WP_106869761.1">
    <property type="nucleotide sequence ID" value="NZ_CP053841.1"/>
</dbReference>
<evidence type="ECO:0000256" key="11">
    <source>
        <dbReference type="ARBA" id="ARBA00022692"/>
    </source>
</evidence>
<evidence type="ECO:0000256" key="15">
    <source>
        <dbReference type="ARBA" id="ARBA00023136"/>
    </source>
</evidence>
<evidence type="ECO:0000256" key="2">
    <source>
        <dbReference type="ARBA" id="ARBA00004651"/>
    </source>
</evidence>
<evidence type="ECO:0000256" key="5">
    <source>
        <dbReference type="ARBA" id="ARBA00010185"/>
    </source>
</evidence>
<dbReference type="Pfam" id="PF01148">
    <property type="entry name" value="CTP_transf_1"/>
    <property type="match status" value="1"/>
</dbReference>
<comment type="caution">
    <text evidence="20">The sequence shown here is derived from an EMBL/GenBank/DDBJ whole genome shotgun (WGS) entry which is preliminary data.</text>
</comment>
<feature type="transmembrane region" description="Helical" evidence="19">
    <location>
        <begin position="189"/>
        <end position="209"/>
    </location>
</feature>
<feature type="transmembrane region" description="Helical" evidence="19">
    <location>
        <begin position="74"/>
        <end position="91"/>
    </location>
</feature>
<evidence type="ECO:0000256" key="18">
    <source>
        <dbReference type="RuleBase" id="RU003938"/>
    </source>
</evidence>